<accession>A0A7Y9LFG1</accession>
<sequence>MDSTAEVLTSVSDILLHNWPKEDVPDTLVRAGYTVTVYGGPEPDDIFVHELGADDTIEIRRTGRPPERADLVYVFPWPTYTLAKDLPWVADQAGQLGARWLWYQSGRFEDGTTGPEGCWLPDDEAGRVRSIVEGAGLMLIMDPYLPEAVRTAGARR</sequence>
<gene>
    <name evidence="1" type="ORF">BKA15_006269</name>
</gene>
<keyword evidence="2" id="KW-1185">Reference proteome</keyword>
<dbReference type="AlphaFoldDB" id="A0A7Y9LFG1"/>
<name>A0A7Y9LFG1_9ACTN</name>
<comment type="caution">
    <text evidence="1">The sequence shown here is derived from an EMBL/GenBank/DDBJ whole genome shotgun (WGS) entry which is preliminary data.</text>
</comment>
<evidence type="ECO:0000313" key="2">
    <source>
        <dbReference type="Proteomes" id="UP000569914"/>
    </source>
</evidence>
<dbReference type="Proteomes" id="UP000569914">
    <property type="component" value="Unassembled WGS sequence"/>
</dbReference>
<dbReference type="EMBL" id="JACCBU010000001">
    <property type="protein sequence ID" value="NYE74940.1"/>
    <property type="molecule type" value="Genomic_DNA"/>
</dbReference>
<evidence type="ECO:0000313" key="1">
    <source>
        <dbReference type="EMBL" id="NYE74940.1"/>
    </source>
</evidence>
<reference evidence="1 2" key="1">
    <citation type="submission" date="2020-07" db="EMBL/GenBank/DDBJ databases">
        <title>Sequencing the genomes of 1000 actinobacteria strains.</title>
        <authorList>
            <person name="Klenk H.-P."/>
        </authorList>
    </citation>
    <scope>NUCLEOTIDE SEQUENCE [LARGE SCALE GENOMIC DNA]</scope>
    <source>
        <strain evidence="1 2">DSM 22083</strain>
    </source>
</reference>
<dbReference type="RefSeq" id="WP_179757525.1">
    <property type="nucleotide sequence ID" value="NZ_JACCBU010000001.1"/>
</dbReference>
<organism evidence="1 2">
    <name type="scientific">Microlunatus parietis</name>
    <dbReference type="NCBI Taxonomy" id="682979"/>
    <lineage>
        <taxon>Bacteria</taxon>
        <taxon>Bacillati</taxon>
        <taxon>Actinomycetota</taxon>
        <taxon>Actinomycetes</taxon>
        <taxon>Propionibacteriales</taxon>
        <taxon>Propionibacteriaceae</taxon>
        <taxon>Microlunatus</taxon>
    </lineage>
</organism>
<proteinExistence type="predicted"/>
<protein>
    <submittedName>
        <fullName evidence="1">Uncharacterized protein</fullName>
    </submittedName>
</protein>